<name>A0A8J2L1V4_9HEXA</name>
<accession>A0A8J2L1V4</accession>
<dbReference type="Proteomes" id="UP000708208">
    <property type="component" value="Unassembled WGS sequence"/>
</dbReference>
<reference evidence="1" key="1">
    <citation type="submission" date="2021-06" db="EMBL/GenBank/DDBJ databases">
        <authorList>
            <person name="Hodson N. C."/>
            <person name="Mongue J. A."/>
            <person name="Jaron S. K."/>
        </authorList>
    </citation>
    <scope>NUCLEOTIDE SEQUENCE</scope>
</reference>
<evidence type="ECO:0000313" key="1">
    <source>
        <dbReference type="EMBL" id="CAG7827379.1"/>
    </source>
</evidence>
<gene>
    <name evidence="1" type="ORF">AFUS01_LOCUS37370</name>
</gene>
<dbReference type="AlphaFoldDB" id="A0A8J2L1V4"/>
<evidence type="ECO:0000313" key="2">
    <source>
        <dbReference type="Proteomes" id="UP000708208"/>
    </source>
</evidence>
<proteinExistence type="predicted"/>
<comment type="caution">
    <text evidence="1">The sequence shown here is derived from an EMBL/GenBank/DDBJ whole genome shotgun (WGS) entry which is preliminary data.</text>
</comment>
<sequence>QSLSVAYPKEDFATVADNAVTGTAFGHDTFAGDDIMTG</sequence>
<dbReference type="EMBL" id="CAJVCH010543302">
    <property type="protein sequence ID" value="CAG7827379.1"/>
    <property type="molecule type" value="Genomic_DNA"/>
</dbReference>
<organism evidence="1 2">
    <name type="scientific">Allacma fusca</name>
    <dbReference type="NCBI Taxonomy" id="39272"/>
    <lineage>
        <taxon>Eukaryota</taxon>
        <taxon>Metazoa</taxon>
        <taxon>Ecdysozoa</taxon>
        <taxon>Arthropoda</taxon>
        <taxon>Hexapoda</taxon>
        <taxon>Collembola</taxon>
        <taxon>Symphypleona</taxon>
        <taxon>Sminthuridae</taxon>
        <taxon>Allacma</taxon>
    </lineage>
</organism>
<keyword evidence="2" id="KW-1185">Reference proteome</keyword>
<protein>
    <submittedName>
        <fullName evidence="1">Uncharacterized protein</fullName>
    </submittedName>
</protein>
<feature type="non-terminal residue" evidence="1">
    <location>
        <position position="38"/>
    </location>
</feature>